<dbReference type="InterPro" id="IPR043502">
    <property type="entry name" value="DNA/RNA_pol_sf"/>
</dbReference>
<evidence type="ECO:0000313" key="2">
    <source>
        <dbReference type="Proteomes" id="UP000265520"/>
    </source>
</evidence>
<dbReference type="CDD" id="cd09272">
    <property type="entry name" value="RNase_HI_RT_Ty1"/>
    <property type="match status" value="1"/>
</dbReference>
<dbReference type="SUPFAM" id="SSF56672">
    <property type="entry name" value="DNA/RNA polymerases"/>
    <property type="match status" value="1"/>
</dbReference>
<dbReference type="PANTHER" id="PTHR11439:SF498">
    <property type="entry name" value="DNAK FAMILY PROTEIN"/>
    <property type="match status" value="1"/>
</dbReference>
<comment type="caution">
    <text evidence="1">The sequence shown here is derived from an EMBL/GenBank/DDBJ whole genome shotgun (WGS) entry which is preliminary data.</text>
</comment>
<evidence type="ECO:0000313" key="1">
    <source>
        <dbReference type="EMBL" id="MCI03735.1"/>
    </source>
</evidence>
<protein>
    <submittedName>
        <fullName evidence="1">Copia protein</fullName>
    </submittedName>
</protein>
<dbReference type="Proteomes" id="UP000265520">
    <property type="component" value="Unassembled WGS sequence"/>
</dbReference>
<feature type="non-terminal residue" evidence="1">
    <location>
        <position position="1"/>
    </location>
</feature>
<name>A0A392NYZ5_9FABA</name>
<keyword evidence="2" id="KW-1185">Reference proteome</keyword>
<dbReference type="AlphaFoldDB" id="A0A392NYZ5"/>
<dbReference type="EMBL" id="LXQA010053120">
    <property type="protein sequence ID" value="MCI03735.1"/>
    <property type="molecule type" value="Genomic_DNA"/>
</dbReference>
<sequence length="174" mass="19527">CKENANKPVSTPSDASIKLCADNDAPFEDISAYRRLVGRLLYLNTTRPDITFITQQLSQFLSKPTQSHYNAALRVLKYLKNCPGRGLFFPRNSTLQILGFSDADWAGCKDSHRSISGQCFFLGQSLISWCTKKQLTVARSSSEAEYRTLATATCELQWLVYLLKTFTLLVPSCL</sequence>
<dbReference type="PANTHER" id="PTHR11439">
    <property type="entry name" value="GAG-POL-RELATED RETROTRANSPOSON"/>
    <property type="match status" value="1"/>
</dbReference>
<proteinExistence type="predicted"/>
<accession>A0A392NYZ5</accession>
<organism evidence="1 2">
    <name type="scientific">Trifolium medium</name>
    <dbReference type="NCBI Taxonomy" id="97028"/>
    <lineage>
        <taxon>Eukaryota</taxon>
        <taxon>Viridiplantae</taxon>
        <taxon>Streptophyta</taxon>
        <taxon>Embryophyta</taxon>
        <taxon>Tracheophyta</taxon>
        <taxon>Spermatophyta</taxon>
        <taxon>Magnoliopsida</taxon>
        <taxon>eudicotyledons</taxon>
        <taxon>Gunneridae</taxon>
        <taxon>Pentapetalae</taxon>
        <taxon>rosids</taxon>
        <taxon>fabids</taxon>
        <taxon>Fabales</taxon>
        <taxon>Fabaceae</taxon>
        <taxon>Papilionoideae</taxon>
        <taxon>50 kb inversion clade</taxon>
        <taxon>NPAAA clade</taxon>
        <taxon>Hologalegina</taxon>
        <taxon>IRL clade</taxon>
        <taxon>Trifolieae</taxon>
        <taxon>Trifolium</taxon>
    </lineage>
</organism>
<reference evidence="1 2" key="1">
    <citation type="journal article" date="2018" name="Front. Plant Sci.">
        <title>Red Clover (Trifolium pratense) and Zigzag Clover (T. medium) - A Picture of Genomic Similarities and Differences.</title>
        <authorList>
            <person name="Dluhosova J."/>
            <person name="Istvanek J."/>
            <person name="Nedelnik J."/>
            <person name="Repkova J."/>
        </authorList>
    </citation>
    <scope>NUCLEOTIDE SEQUENCE [LARGE SCALE GENOMIC DNA]</scope>
    <source>
        <strain evidence="2">cv. 10/8</strain>
        <tissue evidence="1">Leaf</tissue>
    </source>
</reference>